<protein>
    <submittedName>
        <fullName evidence="2">Uncharacterized protein</fullName>
    </submittedName>
</protein>
<dbReference type="Proteomes" id="UP000241462">
    <property type="component" value="Unassembled WGS sequence"/>
</dbReference>
<organism evidence="2 3">
    <name type="scientific">Coniella lustricola</name>
    <dbReference type="NCBI Taxonomy" id="2025994"/>
    <lineage>
        <taxon>Eukaryota</taxon>
        <taxon>Fungi</taxon>
        <taxon>Dikarya</taxon>
        <taxon>Ascomycota</taxon>
        <taxon>Pezizomycotina</taxon>
        <taxon>Sordariomycetes</taxon>
        <taxon>Sordariomycetidae</taxon>
        <taxon>Diaporthales</taxon>
        <taxon>Schizoparmaceae</taxon>
        <taxon>Coniella</taxon>
    </lineage>
</organism>
<sequence length="210" mass="23037">MGLEQLVRSGPFSEPSPALSRRLDLNTSREAHSSDRTSSMLLYFVLSRLRPTSTCSNCSTRGSPPLSGLPTGAVRSKWSPPCSLATAAMTASVLEDLPCILHSAHRLICALWRTHHALIPDHQRLSTCCDTEKRCALQHSIGRTSNAQIAQLGNESSFPRTLAQVLGLHQHSELLLVYTSSPITISIRGMAYEYNPPNLVHNKCGKHNEE</sequence>
<proteinExistence type="predicted"/>
<reference evidence="2 3" key="1">
    <citation type="journal article" date="2018" name="Mycol. Prog.">
        <title>Coniella lustricola, a new species from submerged detritus.</title>
        <authorList>
            <person name="Raudabaugh D.B."/>
            <person name="Iturriaga T."/>
            <person name="Carver A."/>
            <person name="Mondo S."/>
            <person name="Pangilinan J."/>
            <person name="Lipzen A."/>
            <person name="He G."/>
            <person name="Amirebrahimi M."/>
            <person name="Grigoriev I.V."/>
            <person name="Miller A.N."/>
        </authorList>
    </citation>
    <scope>NUCLEOTIDE SEQUENCE [LARGE SCALE GENOMIC DNA]</scope>
    <source>
        <strain evidence="2 3">B22-T-1</strain>
    </source>
</reference>
<accession>A0A2T2ZYL9</accession>
<gene>
    <name evidence="2" type="ORF">BD289DRAFT_89492</name>
</gene>
<evidence type="ECO:0000256" key="1">
    <source>
        <dbReference type="SAM" id="MobiDB-lite"/>
    </source>
</evidence>
<evidence type="ECO:0000313" key="3">
    <source>
        <dbReference type="Proteomes" id="UP000241462"/>
    </source>
</evidence>
<feature type="compositionally biased region" description="Basic and acidic residues" evidence="1">
    <location>
        <begin position="21"/>
        <end position="31"/>
    </location>
</feature>
<evidence type="ECO:0000313" key="2">
    <source>
        <dbReference type="EMBL" id="PSR79677.1"/>
    </source>
</evidence>
<keyword evidence="3" id="KW-1185">Reference proteome</keyword>
<dbReference type="EMBL" id="KZ678560">
    <property type="protein sequence ID" value="PSR79677.1"/>
    <property type="molecule type" value="Genomic_DNA"/>
</dbReference>
<name>A0A2T2ZYL9_9PEZI</name>
<dbReference type="AlphaFoldDB" id="A0A2T2ZYL9"/>
<dbReference type="InParanoid" id="A0A2T2ZYL9"/>
<feature type="region of interest" description="Disordered" evidence="1">
    <location>
        <begin position="1"/>
        <end position="31"/>
    </location>
</feature>